<dbReference type="PANTHER" id="PTHR30183">
    <property type="entry name" value="MOLYBDENUM TRANSPORT SYSTEM PERMEASE PROTEIN MODB"/>
    <property type="match status" value="1"/>
</dbReference>
<dbReference type="GO" id="GO:0005886">
    <property type="term" value="C:plasma membrane"/>
    <property type="evidence" value="ECO:0007669"/>
    <property type="project" value="UniProtKB-SubCell"/>
</dbReference>
<dbReference type="Gene3D" id="1.10.3720.10">
    <property type="entry name" value="MetI-like"/>
    <property type="match status" value="2"/>
</dbReference>
<evidence type="ECO:0000256" key="5">
    <source>
        <dbReference type="ARBA" id="ARBA00022989"/>
    </source>
</evidence>
<dbReference type="InterPro" id="IPR035906">
    <property type="entry name" value="MetI-like_sf"/>
</dbReference>
<dbReference type="InterPro" id="IPR000515">
    <property type="entry name" value="MetI-like"/>
</dbReference>
<feature type="transmembrane region" description="Helical" evidence="7">
    <location>
        <begin position="410"/>
        <end position="429"/>
    </location>
</feature>
<dbReference type="Pfam" id="PF00528">
    <property type="entry name" value="BPD_transp_1"/>
    <property type="match status" value="1"/>
</dbReference>
<dbReference type="FunFam" id="1.10.3720.10:FF:000088">
    <property type="entry name" value="Iron(III) ABC transporter, permease protein"/>
    <property type="match status" value="1"/>
</dbReference>
<feature type="transmembrane region" description="Helical" evidence="7">
    <location>
        <begin position="233"/>
        <end position="259"/>
    </location>
</feature>
<dbReference type="Proteomes" id="UP000227088">
    <property type="component" value="Unassembled WGS sequence"/>
</dbReference>
<comment type="similarity">
    <text evidence="7">Belongs to the binding-protein-dependent transport system permease family.</text>
</comment>
<dbReference type="PROSITE" id="PS50928">
    <property type="entry name" value="ABC_TM1"/>
    <property type="match status" value="2"/>
</dbReference>
<evidence type="ECO:0000256" key="6">
    <source>
        <dbReference type="ARBA" id="ARBA00023136"/>
    </source>
</evidence>
<feature type="transmembrane region" description="Helical" evidence="7">
    <location>
        <begin position="52"/>
        <end position="76"/>
    </location>
</feature>
<comment type="subcellular location">
    <subcellularLocation>
        <location evidence="1 7">Cell membrane</location>
        <topology evidence="1 7">Multi-pass membrane protein</topology>
    </subcellularLocation>
</comment>
<protein>
    <recommendedName>
        <fullName evidence="8">ABC transmembrane type-1 domain-containing protein</fullName>
    </recommendedName>
</protein>
<evidence type="ECO:0000313" key="10">
    <source>
        <dbReference type="Proteomes" id="UP000227088"/>
    </source>
</evidence>
<feature type="transmembrane region" description="Helical" evidence="7">
    <location>
        <begin position="139"/>
        <end position="161"/>
    </location>
</feature>
<evidence type="ECO:0000256" key="4">
    <source>
        <dbReference type="ARBA" id="ARBA00022692"/>
    </source>
</evidence>
<evidence type="ECO:0000256" key="1">
    <source>
        <dbReference type="ARBA" id="ARBA00004651"/>
    </source>
</evidence>
<feature type="domain" description="ABC transmembrane type-1" evidence="8">
    <location>
        <begin position="330"/>
        <end position="528"/>
    </location>
</feature>
<organism evidence="9 10">
    <name type="scientific">Oleispira antarctica</name>
    <dbReference type="NCBI Taxonomy" id="188908"/>
    <lineage>
        <taxon>Bacteria</taxon>
        <taxon>Pseudomonadati</taxon>
        <taxon>Pseudomonadota</taxon>
        <taxon>Gammaproteobacteria</taxon>
        <taxon>Oceanospirillales</taxon>
        <taxon>Oceanospirillaceae</taxon>
        <taxon>Oleispira</taxon>
    </lineage>
</organism>
<dbReference type="GO" id="GO:0055085">
    <property type="term" value="P:transmembrane transport"/>
    <property type="evidence" value="ECO:0007669"/>
    <property type="project" value="InterPro"/>
</dbReference>
<feature type="transmembrane region" description="Helical" evidence="7">
    <location>
        <begin position="372"/>
        <end position="390"/>
    </location>
</feature>
<feature type="non-terminal residue" evidence="9">
    <location>
        <position position="528"/>
    </location>
</feature>
<keyword evidence="4 7" id="KW-0812">Transmembrane</keyword>
<feature type="transmembrane region" description="Helical" evidence="7">
    <location>
        <begin position="290"/>
        <end position="313"/>
    </location>
</feature>
<feature type="transmembrane region" description="Helical" evidence="7">
    <location>
        <begin position="333"/>
        <end position="351"/>
    </location>
</feature>
<gene>
    <name evidence="9" type="ORF">A9R00_10035</name>
</gene>
<name>A0A1Y5HP68_OLEAN</name>
<comment type="caution">
    <text evidence="9">The sequence shown here is derived from an EMBL/GenBank/DDBJ whole genome shotgun (WGS) entry which is preliminary data.</text>
</comment>
<dbReference type="CDD" id="cd06261">
    <property type="entry name" value="TM_PBP2"/>
    <property type="match status" value="2"/>
</dbReference>
<evidence type="ECO:0000256" key="2">
    <source>
        <dbReference type="ARBA" id="ARBA00022448"/>
    </source>
</evidence>
<dbReference type="SUPFAM" id="SSF161098">
    <property type="entry name" value="MetI-like"/>
    <property type="match status" value="2"/>
</dbReference>
<dbReference type="EMBL" id="MABE01000583">
    <property type="protein sequence ID" value="OUS39111.1"/>
    <property type="molecule type" value="Genomic_DNA"/>
</dbReference>
<dbReference type="PANTHER" id="PTHR30183:SF2">
    <property type="entry name" value="IRON UTILIZATION PROTEIN"/>
    <property type="match status" value="1"/>
</dbReference>
<proteinExistence type="inferred from homology"/>
<keyword evidence="6 7" id="KW-0472">Membrane</keyword>
<keyword evidence="5 7" id="KW-1133">Transmembrane helix</keyword>
<feature type="transmembrane region" description="Helical" evidence="7">
    <location>
        <begin position="88"/>
        <end position="108"/>
    </location>
</feature>
<keyword evidence="2 7" id="KW-0813">Transport</keyword>
<keyword evidence="3" id="KW-1003">Cell membrane</keyword>
<feature type="transmembrane region" description="Helical" evidence="7">
    <location>
        <begin position="198"/>
        <end position="221"/>
    </location>
</feature>
<accession>A0A1Y5HP68</accession>
<sequence length="528" mass="58527">MRSINFLSLTSGAIALLIFAPVLALMYESFFSASALNDDTFQNLAQSVLWDYIANSLQIVFGTLIFACLFAIAPAWWCARYEFKGRRFLQWAMVFPLAIPAYISAYVYTEALDYAGPIQTSLRATFSWSSPNDYWFFDIRSITGASLMLALALYPYIYLLLRNGFANQSDHLEHAGRLLGANDRRIFFKIRLPLARPALAIGCTLVAMESLADFGTVHLFAISTLTTAIYDSWLVYGSLSTAAKISCLLLLFVLSLTWLERKQREAQKHYDLKGSHSLTRKAPNPRQLTIIWLVCLSIITLGFIIPLMTLIGYNLDYLTENFNPALWQHAQHTFALAAGAGLICTVLALLFNANQRFNPKKLHAGQQNLASIGYAIPGTVLAIAILIPLGAMDLGLNALLESWNMDTVGLVFSGSSFALLMAFVIRFTAIANGSVHSAYEHIPPNLDLAARSLNTRSWPLFKNIHLPLITPATISALLLVFIECVKELPAAILLRPFDFETLSTYVYQFASDEQLEHGALAALLIIAV</sequence>
<evidence type="ECO:0000256" key="7">
    <source>
        <dbReference type="RuleBase" id="RU363032"/>
    </source>
</evidence>
<dbReference type="AlphaFoldDB" id="A0A1Y5HP68"/>
<evidence type="ECO:0000313" key="9">
    <source>
        <dbReference type="EMBL" id="OUS39111.1"/>
    </source>
</evidence>
<evidence type="ECO:0000256" key="3">
    <source>
        <dbReference type="ARBA" id="ARBA00022475"/>
    </source>
</evidence>
<reference evidence="10" key="1">
    <citation type="journal article" date="2017" name="Proc. Natl. Acad. Sci. U.S.A.">
        <title>Simulation of Deepwater Horizon oil plume reveals substrate specialization within a complex community of hydrocarbon degraders.</title>
        <authorList>
            <person name="Hu P."/>
            <person name="Dubinsky E.A."/>
            <person name="Probst A.J."/>
            <person name="Wang J."/>
            <person name="Sieber C.M.K."/>
            <person name="Tom L.M."/>
            <person name="Gardinali P."/>
            <person name="Banfield J.F."/>
            <person name="Atlas R.M."/>
            <person name="Andersen G.L."/>
        </authorList>
    </citation>
    <scope>NUCLEOTIDE SEQUENCE [LARGE SCALE GENOMIC DNA]</scope>
</reference>
<feature type="domain" description="ABC transmembrane type-1" evidence="8">
    <location>
        <begin position="53"/>
        <end position="260"/>
    </location>
</feature>
<evidence type="ECO:0000259" key="8">
    <source>
        <dbReference type="PROSITE" id="PS50928"/>
    </source>
</evidence>